<feature type="chain" id="PRO_5002948775" evidence="5">
    <location>
        <begin position="27"/>
        <end position="974"/>
    </location>
</feature>
<dbReference type="GO" id="GO:0009279">
    <property type="term" value="C:cell outer membrane"/>
    <property type="evidence" value="ECO:0007669"/>
    <property type="project" value="UniProtKB-SubCell"/>
</dbReference>
<dbReference type="InterPro" id="IPR010104">
    <property type="entry name" value="TonB_rcpt_bac"/>
</dbReference>
<keyword evidence="5" id="KW-0732">Signal</keyword>
<dbReference type="InterPro" id="IPR000531">
    <property type="entry name" value="Beta-barrel_TonB"/>
</dbReference>
<feature type="domain" description="TonB-dependent receptor-like beta-barrel" evidence="6">
    <location>
        <begin position="484"/>
        <end position="941"/>
    </location>
</feature>
<dbReference type="eggNOG" id="COG1629">
    <property type="taxonomic scope" value="Bacteria"/>
</dbReference>
<keyword evidence="2 4" id="KW-0472">Membrane</keyword>
<dbReference type="InterPro" id="IPR012910">
    <property type="entry name" value="Plug_dom"/>
</dbReference>
<reference evidence="8 9" key="1">
    <citation type="journal article" date="2009" name="PLoS ONE">
        <title>The complete genome of Teredinibacter turnerae T7901: an intracellular endosymbiont of marine wood-boring bivalves (shipworms).</title>
        <authorList>
            <person name="Yang J.C."/>
            <person name="Madupu R."/>
            <person name="Durkin A.S."/>
            <person name="Ekborg N.A."/>
            <person name="Pedamallu C.S."/>
            <person name="Hostetler J.B."/>
            <person name="Radune D."/>
            <person name="Toms B.S."/>
            <person name="Henrissat B."/>
            <person name="Coutinho P.M."/>
            <person name="Schwarz S."/>
            <person name="Field L."/>
            <person name="Trindade-Silva A.E."/>
            <person name="Soares C.A.G."/>
            <person name="Elshahawi S."/>
            <person name="Hanora A."/>
            <person name="Schmidt E.W."/>
            <person name="Haygood M.G."/>
            <person name="Posfai J."/>
            <person name="Benner J."/>
            <person name="Madinger C."/>
            <person name="Nove J."/>
            <person name="Anton B."/>
            <person name="Chaudhary K."/>
            <person name="Foster J."/>
            <person name="Holman A."/>
            <person name="Kumar S."/>
            <person name="Lessard P.A."/>
            <person name="Luyten Y.A."/>
            <person name="Slatko B."/>
            <person name="Wood N."/>
            <person name="Wu B."/>
            <person name="Teplitski M."/>
            <person name="Mougous J.D."/>
            <person name="Ward N."/>
            <person name="Eisen J.A."/>
            <person name="Badger J.H."/>
            <person name="Distel D.L."/>
        </authorList>
    </citation>
    <scope>NUCLEOTIDE SEQUENCE [LARGE SCALE GENOMIC DNA]</scope>
    <source>
        <strain evidence="9">ATCC 39867 / T7901</strain>
    </source>
</reference>
<comment type="subcellular location">
    <subcellularLocation>
        <location evidence="1 4">Cell outer membrane</location>
    </subcellularLocation>
</comment>
<evidence type="ECO:0000259" key="6">
    <source>
        <dbReference type="Pfam" id="PF00593"/>
    </source>
</evidence>
<dbReference type="Proteomes" id="UP000009080">
    <property type="component" value="Chromosome"/>
</dbReference>
<proteinExistence type="inferred from homology"/>
<feature type="signal peptide" evidence="5">
    <location>
        <begin position="1"/>
        <end position="26"/>
    </location>
</feature>
<evidence type="ECO:0000256" key="1">
    <source>
        <dbReference type="ARBA" id="ARBA00004442"/>
    </source>
</evidence>
<evidence type="ECO:0000313" key="9">
    <source>
        <dbReference type="Proteomes" id="UP000009080"/>
    </source>
</evidence>
<evidence type="ECO:0000259" key="7">
    <source>
        <dbReference type="Pfam" id="PF07715"/>
    </source>
</evidence>
<dbReference type="PANTHER" id="PTHR40980:SF3">
    <property type="entry name" value="TONB-DEPENDENT RECEPTOR-LIKE BETA-BARREL DOMAIN-CONTAINING PROTEIN"/>
    <property type="match status" value="1"/>
</dbReference>
<keyword evidence="8" id="KW-0675">Receptor</keyword>
<dbReference type="HOGENOM" id="CLU_006935_2_0_6"/>
<sequence>MKIRNRFSISKTGFLSLCVAASMAQAQNSSNLEEEVLVTGYRASLLNSTAAKRNSVGFSDEVFSDDIGKMPSQNLAESLSRIPGVRIEREVTGEGQQISVRGLGPEFTKVVMNGNSISVASDGSLGSGQKGRQVDLDMFPPELFSSLAVNKTSSAQQVEGGVSGYVNMRTIRASDMGDGSHFRVGLEGAYNEMSGETSPKYSFMYGYDTEKFGVLAGIVGKNSKSRTDGFESVGNYQDGCVAHWYDAVDDDDQPLGRKSGCIGNTEGREGYYQSTGANTFNYTDIATADYAAAHPGVNVGDQLDLNAVSGLTDEQLDNMKLPYIGRPMYTYGDRDSLSMILSAQFRPNENIEASLDILRAEADRSFVRNELVNIYRRNYLQYGLAWIPENIQLNDDGVVQSGTFYNNRAWVGSRAYEEELTYTSIMPSLHWQISDVFVMDLSGSRTESDFDRDEPYLLYYSAPGVMTHDYNSKMPTVTHSVDVASAGSGWTFGAGPGTEGDAYQAGDFRFQRNARTTETTSFKADFALGEDADISGIKFGVHWDENISDTTGFTGGDDWNNRVRTSDLNDNFANYVIDSPITDLTGKGVKGIASVNWGAVKDAVDYDNFVPDSSAGGDQFGSTIGDIEEKIFAVYVEGNSESEVAGRPFRTNFGVRLVDTEQTISANGLTKTSDYSRILPSFNAVYDVTESFKVRGSASRSLTRANPSSMFPSAAWNGSGVDEVAVGNYQLQPFESTNFDLGGEWYFGDLGYVGLNYYQKDITGFVKPRDRQIPLNEVQAAVEALGYDFEVSEDSLTDIQLAAVADCGGIEEGTCMTNISDDVNIEGVTTLTGWEAIWVMPLDFIVQGLGFNASMNKIDQDASDPDGEIFGISDTTNFTAYYENFGFQTRVTYTLQEGTETGGGWSPLLADDRAQLDLSASYDLPMFSDYNVTVSLDAYNLTNEPMRSVFESDGNTFNLRYPGATYTLGIRASF</sequence>
<dbReference type="eggNOG" id="COG4771">
    <property type="taxonomic scope" value="Bacteria"/>
</dbReference>
<gene>
    <name evidence="8" type="ordered locus">TERTU_0671</name>
</gene>
<dbReference type="Gene3D" id="2.40.170.20">
    <property type="entry name" value="TonB-dependent receptor, beta-barrel domain"/>
    <property type="match status" value="1"/>
</dbReference>
<dbReference type="PANTHER" id="PTHR40980">
    <property type="entry name" value="PLUG DOMAIN-CONTAINING PROTEIN"/>
    <property type="match status" value="1"/>
</dbReference>
<accession>C5BNU1</accession>
<keyword evidence="9" id="KW-1185">Reference proteome</keyword>
<dbReference type="Gene3D" id="2.170.130.10">
    <property type="entry name" value="TonB-dependent receptor, plug domain"/>
    <property type="match status" value="1"/>
</dbReference>
<dbReference type="EMBL" id="CP001614">
    <property type="protein sequence ID" value="ACR11039.1"/>
    <property type="molecule type" value="Genomic_DNA"/>
</dbReference>
<organism evidence="8 9">
    <name type="scientific">Teredinibacter turnerae (strain ATCC 39867 / T7901)</name>
    <dbReference type="NCBI Taxonomy" id="377629"/>
    <lineage>
        <taxon>Bacteria</taxon>
        <taxon>Pseudomonadati</taxon>
        <taxon>Pseudomonadota</taxon>
        <taxon>Gammaproteobacteria</taxon>
        <taxon>Cellvibrionales</taxon>
        <taxon>Cellvibrionaceae</taxon>
        <taxon>Teredinibacter</taxon>
    </lineage>
</organism>
<keyword evidence="3" id="KW-0998">Cell outer membrane</keyword>
<dbReference type="AlphaFoldDB" id="C5BNU1"/>
<evidence type="ECO:0000256" key="3">
    <source>
        <dbReference type="ARBA" id="ARBA00023237"/>
    </source>
</evidence>
<protein>
    <submittedName>
        <fullName evidence="8">TonB-dependent receptor</fullName>
    </submittedName>
</protein>
<keyword evidence="4" id="KW-0798">TonB box</keyword>
<dbReference type="InterPro" id="IPR036942">
    <property type="entry name" value="Beta-barrel_TonB_sf"/>
</dbReference>
<dbReference type="NCBIfam" id="TIGR01782">
    <property type="entry name" value="TonB-Xanth-Caul"/>
    <property type="match status" value="1"/>
</dbReference>
<comment type="similarity">
    <text evidence="4">Belongs to the TonB-dependent receptor family.</text>
</comment>
<dbReference type="SUPFAM" id="SSF56935">
    <property type="entry name" value="Porins"/>
    <property type="match status" value="1"/>
</dbReference>
<dbReference type="STRING" id="377629.TERTU_0671"/>
<evidence type="ECO:0000256" key="5">
    <source>
        <dbReference type="SAM" id="SignalP"/>
    </source>
</evidence>
<dbReference type="Pfam" id="PF07715">
    <property type="entry name" value="Plug"/>
    <property type="match status" value="1"/>
</dbReference>
<evidence type="ECO:0000256" key="2">
    <source>
        <dbReference type="ARBA" id="ARBA00023136"/>
    </source>
</evidence>
<name>C5BNU1_TERTT</name>
<feature type="domain" description="TonB-dependent receptor plug" evidence="7">
    <location>
        <begin position="60"/>
        <end position="164"/>
    </location>
</feature>
<dbReference type="InterPro" id="IPR037066">
    <property type="entry name" value="Plug_dom_sf"/>
</dbReference>
<dbReference type="Pfam" id="PF00593">
    <property type="entry name" value="TonB_dep_Rec_b-barrel"/>
    <property type="match status" value="1"/>
</dbReference>
<evidence type="ECO:0000313" key="8">
    <source>
        <dbReference type="EMBL" id="ACR11039.1"/>
    </source>
</evidence>
<evidence type="ECO:0000256" key="4">
    <source>
        <dbReference type="RuleBase" id="RU003357"/>
    </source>
</evidence>
<dbReference type="KEGG" id="ttu:TERTU_0671"/>